<sequence>MVMDKTWVHLNRTDPGYEKGAWDFVRSVAAGLGDNSIIICPCIDCRNVYRHSAVDVVDHLVIRGMDWSYKSRDDWFHHGEVKSGTECRKNTSQWNEEILGLFKAAEFMDEELVSHGDLIDVDEGDDKVEDEFLAKLADAEAPLYPGCTNYNKLSAIVSLFRLKTQSGWSDKSFDSLLETLKQMLPKDNVLHTSLYEVKKFFKSFDMGYEKIHACVNDCCLFRNQYEELDSCPKCKSSRWMINKRTGEVKKGTPQKVLRYFPIIPRLKRMFRSEDTAKDLRWHFNNKSTDGKMRHPVDSVTWDQMNEKYPSFAAEERNIRLGLSTDGFNPFDMKNVNYSAWPVLLVNYNMPPDKCMKEENIMLTLLIPGPTQPGNNIDVYLEPLIEDLNHLWEKGEVTYDAFSRTTFTLRAMLLWTIQDFPAYGNLAGCKVKGIMGCPVCGKHTDSLWLSNCRKHVYMCHRKSLSPNHVYRRKKTWFDGRAELGRKGRILTGHNIYQILKNYKNDFGNVIVNGRKRKMQDRVGSASDTDDESSESEEEEEQVDEEELSRWKKRSIFFKLEYWKEMPVRHNLDVMHVERNVAASLVSTMLHSAKSKDGVNARKDMQLLGIRKDLHPQARGKRTYLPPGPWSLSKTEKKVFCKRLSDFRGPDGYCSNISRCVKIEDCTVKGLLPKGVRIAIGRLCAFFNKLCQRVIDREAISVMEHEVVETICMFERFFPPSFFDIMVHLTVHLGREVRLCGPVHFRWMYPFERYMKVLKDFVRNMARPEGCIAESYLAEECMRFCSDFLKNTTNADEKMERNADYENCSILEGRPISAPTSCTLTENEKNIAHLAVIHNMALIDPYVDMHLQHLQDSSERCRRDSAFLWRTHSQKFASWLKEQIPMTSDHEDTLKWLAYGPRLCARSYTGYIVNGNRFHTVSVDRQTQNCGVLHEATAMCIASAKDNSPMVDVVSYYGRVVDIILLDYNVFYIPIFKCQWANIGNGVKEEEGFTLVNLSQSQASFAKDPYILASQAHQVFYSRVDDSSSWYVAMRGSKRRYNAEDAETDEADVGPLPVLIDMDEDDLVDEARNARADCEGIYV</sequence>
<accession>A0ABM0WBI2</accession>
<feature type="domain" description="DUF4216" evidence="2">
    <location>
        <begin position="964"/>
        <end position="1030"/>
    </location>
</feature>
<dbReference type="InterPro" id="IPR029480">
    <property type="entry name" value="Transpos_assoc"/>
</dbReference>
<name>A0ABM0WBI2_CAMSA</name>
<dbReference type="PANTHER" id="PTHR10775">
    <property type="entry name" value="OS08G0208400 PROTEIN"/>
    <property type="match status" value="1"/>
</dbReference>
<dbReference type="Pfam" id="PF02992">
    <property type="entry name" value="Transposase_21"/>
    <property type="match status" value="1"/>
</dbReference>
<reference evidence="5" key="1">
    <citation type="journal article" date="2014" name="Nat. Commun.">
        <title>The emerging biofuel crop Camelina sativa retains a highly undifferentiated hexaploid genome structure.</title>
        <authorList>
            <person name="Kagale S."/>
            <person name="Koh C."/>
            <person name="Nixon J."/>
            <person name="Bollina V."/>
            <person name="Clarke W.E."/>
            <person name="Tuteja R."/>
            <person name="Spillane C."/>
            <person name="Robinson S.J."/>
            <person name="Links M.G."/>
            <person name="Clarke C."/>
            <person name="Higgins E.E."/>
            <person name="Huebert T."/>
            <person name="Sharpe A.G."/>
            <person name="Parkin I.A."/>
        </authorList>
    </citation>
    <scope>NUCLEOTIDE SEQUENCE [LARGE SCALE GENOMIC DNA]</scope>
    <source>
        <strain evidence="5">cv. DH55</strain>
    </source>
</reference>
<dbReference type="Pfam" id="PF13960">
    <property type="entry name" value="DUF4218"/>
    <property type="match status" value="1"/>
</dbReference>
<evidence type="ECO:0000313" key="5">
    <source>
        <dbReference type="Proteomes" id="UP000694864"/>
    </source>
</evidence>
<dbReference type="InterPro" id="IPR025312">
    <property type="entry name" value="DUF4216"/>
</dbReference>
<feature type="region of interest" description="Disordered" evidence="1">
    <location>
        <begin position="516"/>
        <end position="543"/>
    </location>
</feature>
<proteinExistence type="predicted"/>
<dbReference type="Pfam" id="PF13952">
    <property type="entry name" value="DUF4216"/>
    <property type="match status" value="1"/>
</dbReference>
<dbReference type="PANTHER" id="PTHR10775:SF182">
    <property type="entry name" value="TRANSPOSON, EN_SPM-LIKE, TRANSPOSASE-ASSOCIATED DOMAIN PROTEIN-RELATED"/>
    <property type="match status" value="1"/>
</dbReference>
<dbReference type="Pfam" id="PF13963">
    <property type="entry name" value="Transpos_assoc"/>
    <property type="match status" value="1"/>
</dbReference>
<dbReference type="Proteomes" id="UP000694864">
    <property type="component" value="Chromosome 15"/>
</dbReference>
<keyword evidence="5" id="KW-1185">Reference proteome</keyword>
<feature type="compositionally biased region" description="Acidic residues" evidence="1">
    <location>
        <begin position="526"/>
        <end position="543"/>
    </location>
</feature>
<feature type="domain" description="DUF4218" evidence="3">
    <location>
        <begin position="688"/>
        <end position="800"/>
    </location>
</feature>
<dbReference type="InterPro" id="IPR025452">
    <property type="entry name" value="DUF4218"/>
</dbReference>
<gene>
    <name evidence="6" type="primary">LOC104748731</name>
</gene>
<dbReference type="RefSeq" id="XP_010468629.1">
    <property type="nucleotide sequence ID" value="XM_010470327.1"/>
</dbReference>
<evidence type="ECO:0000259" key="2">
    <source>
        <dbReference type="Pfam" id="PF13952"/>
    </source>
</evidence>
<evidence type="ECO:0000259" key="4">
    <source>
        <dbReference type="Pfam" id="PF13963"/>
    </source>
</evidence>
<dbReference type="InterPro" id="IPR004242">
    <property type="entry name" value="Transposase_21"/>
</dbReference>
<evidence type="ECO:0000259" key="3">
    <source>
        <dbReference type="Pfam" id="PF13960"/>
    </source>
</evidence>
<protein>
    <submittedName>
        <fullName evidence="6">Uncharacterized protein LOC104748731</fullName>
    </submittedName>
</protein>
<evidence type="ECO:0000256" key="1">
    <source>
        <dbReference type="SAM" id="MobiDB-lite"/>
    </source>
</evidence>
<feature type="domain" description="Transposase-associated" evidence="4">
    <location>
        <begin position="5"/>
        <end position="80"/>
    </location>
</feature>
<dbReference type="GeneID" id="104748731"/>
<reference evidence="6" key="2">
    <citation type="submission" date="2025-08" db="UniProtKB">
        <authorList>
            <consortium name="RefSeq"/>
        </authorList>
    </citation>
    <scope>IDENTIFICATION</scope>
    <source>
        <tissue evidence="6">Leaf</tissue>
    </source>
</reference>
<evidence type="ECO:0000313" key="6">
    <source>
        <dbReference type="RefSeq" id="XP_010468629.1"/>
    </source>
</evidence>
<organism evidence="5 6">
    <name type="scientific">Camelina sativa</name>
    <name type="common">False flax</name>
    <name type="synonym">Myagrum sativum</name>
    <dbReference type="NCBI Taxonomy" id="90675"/>
    <lineage>
        <taxon>Eukaryota</taxon>
        <taxon>Viridiplantae</taxon>
        <taxon>Streptophyta</taxon>
        <taxon>Embryophyta</taxon>
        <taxon>Tracheophyta</taxon>
        <taxon>Spermatophyta</taxon>
        <taxon>Magnoliopsida</taxon>
        <taxon>eudicotyledons</taxon>
        <taxon>Gunneridae</taxon>
        <taxon>Pentapetalae</taxon>
        <taxon>rosids</taxon>
        <taxon>malvids</taxon>
        <taxon>Brassicales</taxon>
        <taxon>Brassicaceae</taxon>
        <taxon>Camelineae</taxon>
        <taxon>Camelina</taxon>
    </lineage>
</organism>